<evidence type="ECO:0008006" key="3">
    <source>
        <dbReference type="Google" id="ProtNLM"/>
    </source>
</evidence>
<organism evidence="1 2">
    <name type="scientific">Amycolatopsis speibonae</name>
    <dbReference type="NCBI Taxonomy" id="1450224"/>
    <lineage>
        <taxon>Bacteria</taxon>
        <taxon>Bacillati</taxon>
        <taxon>Actinomycetota</taxon>
        <taxon>Actinomycetes</taxon>
        <taxon>Pseudonocardiales</taxon>
        <taxon>Pseudonocardiaceae</taxon>
        <taxon>Amycolatopsis</taxon>
    </lineage>
</organism>
<accession>A0ABV7P3T7</accession>
<comment type="caution">
    <text evidence="1">The sequence shown here is derived from an EMBL/GenBank/DDBJ whole genome shotgun (WGS) entry which is preliminary data.</text>
</comment>
<evidence type="ECO:0000313" key="2">
    <source>
        <dbReference type="Proteomes" id="UP001595645"/>
    </source>
</evidence>
<sequence length="110" mass="12043">MSQTTHLDNEVILAQASAHDTTRENIDKQLNDLRAFIQTTLEASSSAATKALKTTCDNWVESLRKSAMSHLESMAQNMRVEAGKGEATDSENMQRILSIPMETGNFLGAS</sequence>
<keyword evidence="2" id="KW-1185">Reference proteome</keyword>
<proteinExistence type="predicted"/>
<dbReference type="Gene3D" id="1.10.287.1060">
    <property type="entry name" value="ESAT-6-like"/>
    <property type="match status" value="1"/>
</dbReference>
<name>A0ABV7P3T7_9PSEU</name>
<dbReference type="EMBL" id="JBHRWK010000038">
    <property type="protein sequence ID" value="MFC3452609.1"/>
    <property type="molecule type" value="Genomic_DNA"/>
</dbReference>
<gene>
    <name evidence="1" type="ORF">ACFOSH_24495</name>
</gene>
<reference evidence="2" key="1">
    <citation type="journal article" date="2019" name="Int. J. Syst. Evol. Microbiol.">
        <title>The Global Catalogue of Microorganisms (GCM) 10K type strain sequencing project: providing services to taxonomists for standard genome sequencing and annotation.</title>
        <authorList>
            <consortium name="The Broad Institute Genomics Platform"/>
            <consortium name="The Broad Institute Genome Sequencing Center for Infectious Disease"/>
            <person name="Wu L."/>
            <person name="Ma J."/>
        </authorList>
    </citation>
    <scope>NUCLEOTIDE SEQUENCE [LARGE SCALE GENOMIC DNA]</scope>
    <source>
        <strain evidence="2">CGMCC 4.7676</strain>
    </source>
</reference>
<protein>
    <recommendedName>
        <fullName evidence="3">WXG100 family type VII secretion target</fullName>
    </recommendedName>
</protein>
<evidence type="ECO:0000313" key="1">
    <source>
        <dbReference type="EMBL" id="MFC3452609.1"/>
    </source>
</evidence>
<dbReference type="RefSeq" id="WP_378241382.1">
    <property type="nucleotide sequence ID" value="NZ_JBHRWK010000038.1"/>
</dbReference>
<dbReference type="Proteomes" id="UP001595645">
    <property type="component" value="Unassembled WGS sequence"/>
</dbReference>